<feature type="non-terminal residue" evidence="1">
    <location>
        <position position="49"/>
    </location>
</feature>
<reference evidence="1" key="1">
    <citation type="submission" date="2021-06" db="EMBL/GenBank/DDBJ databases">
        <authorList>
            <person name="Kallberg Y."/>
            <person name="Tangrot J."/>
            <person name="Rosling A."/>
        </authorList>
    </citation>
    <scope>NUCLEOTIDE SEQUENCE</scope>
    <source>
        <strain evidence="1">IN212</strain>
    </source>
</reference>
<organism evidence="1 2">
    <name type="scientific">Racocetra fulgida</name>
    <dbReference type="NCBI Taxonomy" id="60492"/>
    <lineage>
        <taxon>Eukaryota</taxon>
        <taxon>Fungi</taxon>
        <taxon>Fungi incertae sedis</taxon>
        <taxon>Mucoromycota</taxon>
        <taxon>Glomeromycotina</taxon>
        <taxon>Glomeromycetes</taxon>
        <taxon>Diversisporales</taxon>
        <taxon>Gigasporaceae</taxon>
        <taxon>Racocetra</taxon>
    </lineage>
</organism>
<name>A0A9N9NMS3_9GLOM</name>
<dbReference type="Proteomes" id="UP000789396">
    <property type="component" value="Unassembled WGS sequence"/>
</dbReference>
<gene>
    <name evidence="1" type="ORF">RFULGI_LOCUS13712</name>
</gene>
<keyword evidence="2" id="KW-1185">Reference proteome</keyword>
<comment type="caution">
    <text evidence="1">The sequence shown here is derived from an EMBL/GenBank/DDBJ whole genome shotgun (WGS) entry which is preliminary data.</text>
</comment>
<feature type="non-terminal residue" evidence="1">
    <location>
        <position position="1"/>
    </location>
</feature>
<evidence type="ECO:0000313" key="1">
    <source>
        <dbReference type="EMBL" id="CAG8752617.1"/>
    </source>
</evidence>
<dbReference type="EMBL" id="CAJVPZ010037029">
    <property type="protein sequence ID" value="CAG8752617.1"/>
    <property type="molecule type" value="Genomic_DNA"/>
</dbReference>
<proteinExistence type="predicted"/>
<protein>
    <submittedName>
        <fullName evidence="1">18800_t:CDS:1</fullName>
    </submittedName>
</protein>
<dbReference type="OrthoDB" id="432528at2759"/>
<dbReference type="AlphaFoldDB" id="A0A9N9NMS3"/>
<accession>A0A9N9NMS3</accession>
<evidence type="ECO:0000313" key="2">
    <source>
        <dbReference type="Proteomes" id="UP000789396"/>
    </source>
</evidence>
<sequence length="49" mass="5182">QLLILDISNGFQRSNPPWVIGPSGPKVAYHTVSVGGSQNELLVVYGGES</sequence>